<dbReference type="FunCoup" id="T1HU46">
    <property type="interactions" value="122"/>
</dbReference>
<keyword evidence="7" id="KW-0472">Membrane</keyword>
<evidence type="ECO:0000259" key="11">
    <source>
        <dbReference type="PROSITE" id="PS50262"/>
    </source>
</evidence>
<dbReference type="STRING" id="13249.T1HU46"/>
<dbReference type="HOGENOM" id="CLU_680292_0_0_1"/>
<evidence type="ECO:0000256" key="5">
    <source>
        <dbReference type="ARBA" id="ARBA00022989"/>
    </source>
</evidence>
<keyword evidence="5" id="KW-1133">Transmembrane helix</keyword>
<feature type="compositionally biased region" description="Basic residues" evidence="10">
    <location>
        <begin position="330"/>
        <end position="339"/>
    </location>
</feature>
<evidence type="ECO:0000256" key="2">
    <source>
        <dbReference type="ARBA" id="ARBA00010663"/>
    </source>
</evidence>
<dbReference type="PRINTS" id="PR00237">
    <property type="entry name" value="GPCRRHODOPSN"/>
</dbReference>
<dbReference type="SUPFAM" id="SSF81321">
    <property type="entry name" value="Family A G protein-coupled receptor-like"/>
    <property type="match status" value="1"/>
</dbReference>
<dbReference type="InterPro" id="IPR017452">
    <property type="entry name" value="GPCR_Rhodpsn_7TM"/>
</dbReference>
<protein>
    <submittedName>
        <fullName evidence="12">G_PROTEIN_RECEP_F1_2 domain-containing protein</fullName>
    </submittedName>
</protein>
<name>T1HU46_RHOPR</name>
<evidence type="ECO:0000256" key="4">
    <source>
        <dbReference type="ARBA" id="ARBA00022692"/>
    </source>
</evidence>
<dbReference type="GO" id="GO:0004993">
    <property type="term" value="F:G protein-coupled serotonin receptor activity"/>
    <property type="evidence" value="ECO:0007669"/>
    <property type="project" value="TreeGrafter"/>
</dbReference>
<dbReference type="Gene3D" id="1.20.1070.10">
    <property type="entry name" value="Rhodopsin 7-helix transmembrane proteins"/>
    <property type="match status" value="1"/>
</dbReference>
<evidence type="ECO:0000313" key="13">
    <source>
        <dbReference type="Proteomes" id="UP000015103"/>
    </source>
</evidence>
<dbReference type="InterPro" id="IPR000276">
    <property type="entry name" value="GPCR_Rhodpsn"/>
</dbReference>
<evidence type="ECO:0000256" key="6">
    <source>
        <dbReference type="ARBA" id="ARBA00023040"/>
    </source>
</evidence>
<dbReference type="GO" id="GO:0007187">
    <property type="term" value="P:G protein-coupled receptor signaling pathway, coupled to cyclic nucleotide second messenger"/>
    <property type="evidence" value="ECO:0007669"/>
    <property type="project" value="TreeGrafter"/>
</dbReference>
<dbReference type="EMBL" id="ACPB03003097">
    <property type="status" value="NOT_ANNOTATED_CDS"/>
    <property type="molecule type" value="Genomic_DNA"/>
</dbReference>
<organism evidence="12 13">
    <name type="scientific">Rhodnius prolixus</name>
    <name type="common">Triatomid bug</name>
    <dbReference type="NCBI Taxonomy" id="13249"/>
    <lineage>
        <taxon>Eukaryota</taxon>
        <taxon>Metazoa</taxon>
        <taxon>Ecdysozoa</taxon>
        <taxon>Arthropoda</taxon>
        <taxon>Hexapoda</taxon>
        <taxon>Insecta</taxon>
        <taxon>Pterygota</taxon>
        <taxon>Neoptera</taxon>
        <taxon>Paraneoptera</taxon>
        <taxon>Hemiptera</taxon>
        <taxon>Heteroptera</taxon>
        <taxon>Panheteroptera</taxon>
        <taxon>Cimicomorpha</taxon>
        <taxon>Reduviidae</taxon>
        <taxon>Triatominae</taxon>
        <taxon>Rhodnius</taxon>
    </lineage>
</organism>
<dbReference type="EnsemblMetazoa" id="RPRC007566-RA">
    <property type="protein sequence ID" value="RPRC007566-PA"/>
    <property type="gene ID" value="RPRC007566"/>
</dbReference>
<sequence length="405" mass="45279">MGCNASKVVIPVAEEATETPETAEDASTKSTETFTVPAPPNDNNGDDDITISARTSNGLAFEVPISEEENVIKRHPPKRLQRLEDQQMPSLTHRLLDEKQAEAEQRRLQILNQRIRSAKSRQKLKRSSFINNGEKPRPLTWRWVREWCIAWWHSGREEVDNDCELEDTPSDMGYATPVSVETPLQSSVSRCTSMNVIRDPYAGAGVPQTPRLAHHHVHYDSRSLPPTTRLQVYTILIRLPPDNSCDGVTDQQPSIKMISEDMSSTPVRAGVAGGVRGRVENSTADYNLSLHPAGGYHAAVNRRPSHISDIRIPLNAKIIPKQLAAGAKHPPPKKKKKTQEKKADKKAAKTLSAILLTFIITWTPYNILVLLKPLTACTDCIPQGLWDFFYYLCYINSTINPVNQL</sequence>
<evidence type="ECO:0000256" key="7">
    <source>
        <dbReference type="ARBA" id="ARBA00023136"/>
    </source>
</evidence>
<evidence type="ECO:0000313" key="12">
    <source>
        <dbReference type="EnsemblMetazoa" id="RPRC007566-PA"/>
    </source>
</evidence>
<evidence type="ECO:0000256" key="9">
    <source>
        <dbReference type="ARBA" id="ARBA00023224"/>
    </source>
</evidence>
<dbReference type="PROSITE" id="PS50262">
    <property type="entry name" value="G_PROTEIN_RECEP_F1_2"/>
    <property type="match status" value="1"/>
</dbReference>
<dbReference type="GO" id="GO:0005886">
    <property type="term" value="C:plasma membrane"/>
    <property type="evidence" value="ECO:0007669"/>
    <property type="project" value="UniProtKB-SubCell"/>
</dbReference>
<feature type="domain" description="G-protein coupled receptors family 1 profile" evidence="11">
    <location>
        <begin position="333"/>
        <end position="404"/>
    </location>
</feature>
<comment type="similarity">
    <text evidence="2">Belongs to the G-protein coupled receptor 1 family.</text>
</comment>
<dbReference type="GO" id="GO:0007197">
    <property type="term" value="P:adenylate cyclase-inhibiting G protein-coupled acetylcholine receptor signaling pathway"/>
    <property type="evidence" value="ECO:0007669"/>
    <property type="project" value="TreeGrafter"/>
</dbReference>
<proteinExistence type="inferred from homology"/>
<dbReference type="GO" id="GO:0030425">
    <property type="term" value="C:dendrite"/>
    <property type="evidence" value="ECO:0007669"/>
    <property type="project" value="TreeGrafter"/>
</dbReference>
<evidence type="ECO:0000256" key="1">
    <source>
        <dbReference type="ARBA" id="ARBA00004651"/>
    </source>
</evidence>
<dbReference type="PANTHER" id="PTHR24247">
    <property type="entry name" value="5-HYDROXYTRYPTAMINE RECEPTOR"/>
    <property type="match status" value="1"/>
</dbReference>
<dbReference type="EMBL" id="ACPB03003096">
    <property type="status" value="NOT_ANNOTATED_CDS"/>
    <property type="molecule type" value="Genomic_DNA"/>
</dbReference>
<keyword evidence="3" id="KW-1003">Cell membrane</keyword>
<feature type="compositionally biased region" description="Acidic residues" evidence="10">
    <location>
        <begin position="15"/>
        <end position="24"/>
    </location>
</feature>
<keyword evidence="6" id="KW-0297">G-protein coupled receptor</keyword>
<keyword evidence="13" id="KW-1185">Reference proteome</keyword>
<dbReference type="Pfam" id="PF00001">
    <property type="entry name" value="7tm_1"/>
    <property type="match status" value="1"/>
</dbReference>
<feature type="region of interest" description="Disordered" evidence="10">
    <location>
        <begin position="1"/>
        <end position="46"/>
    </location>
</feature>
<keyword evidence="9" id="KW-0807">Transducer</keyword>
<dbReference type="InParanoid" id="T1HU46"/>
<reference evidence="12" key="1">
    <citation type="submission" date="2015-05" db="UniProtKB">
        <authorList>
            <consortium name="EnsemblMetazoa"/>
        </authorList>
    </citation>
    <scope>IDENTIFICATION</scope>
</reference>
<dbReference type="VEuPathDB" id="VectorBase:RPRC007566"/>
<dbReference type="Proteomes" id="UP000015103">
    <property type="component" value="Unassembled WGS sequence"/>
</dbReference>
<dbReference type="eggNOG" id="KOG4220">
    <property type="taxonomic scope" value="Eukaryota"/>
</dbReference>
<comment type="subcellular location">
    <subcellularLocation>
        <location evidence="1">Cell membrane</location>
        <topology evidence="1">Multi-pass membrane protein</topology>
    </subcellularLocation>
</comment>
<keyword evidence="8" id="KW-0675">Receptor</keyword>
<dbReference type="PANTHER" id="PTHR24247:SF265">
    <property type="entry name" value="MUSCARINIC ACETYLCHOLINE RECEPTOR DM1"/>
    <property type="match status" value="1"/>
</dbReference>
<evidence type="ECO:0000256" key="8">
    <source>
        <dbReference type="ARBA" id="ARBA00023170"/>
    </source>
</evidence>
<dbReference type="Pfam" id="PF15398">
    <property type="entry name" value="DUF4619"/>
    <property type="match status" value="1"/>
</dbReference>
<dbReference type="GO" id="GO:0016907">
    <property type="term" value="F:G protein-coupled acetylcholine receptor activity"/>
    <property type="evidence" value="ECO:0007669"/>
    <property type="project" value="TreeGrafter"/>
</dbReference>
<keyword evidence="4" id="KW-0812">Transmembrane</keyword>
<evidence type="ECO:0000256" key="10">
    <source>
        <dbReference type="SAM" id="MobiDB-lite"/>
    </source>
</evidence>
<dbReference type="GO" id="GO:0045202">
    <property type="term" value="C:synapse"/>
    <property type="evidence" value="ECO:0007669"/>
    <property type="project" value="TreeGrafter"/>
</dbReference>
<dbReference type="AlphaFoldDB" id="T1HU46"/>
<dbReference type="InterPro" id="IPR029235">
    <property type="entry name" value="FAME"/>
</dbReference>
<feature type="region of interest" description="Disordered" evidence="10">
    <location>
        <begin position="325"/>
        <end position="344"/>
    </location>
</feature>
<accession>T1HU46</accession>
<dbReference type="EMBL" id="ACPB03003098">
    <property type="status" value="NOT_ANNOTATED_CDS"/>
    <property type="molecule type" value="Genomic_DNA"/>
</dbReference>
<evidence type="ECO:0000256" key="3">
    <source>
        <dbReference type="ARBA" id="ARBA00022475"/>
    </source>
</evidence>